<evidence type="ECO:0000313" key="1">
    <source>
        <dbReference type="EMBL" id="TQO18770.1"/>
    </source>
</evidence>
<gene>
    <name evidence="1" type="ORF">FB472_0291</name>
</gene>
<dbReference type="AlphaFoldDB" id="A0A8H2K423"/>
<evidence type="ECO:0000313" key="2">
    <source>
        <dbReference type="Proteomes" id="UP000316560"/>
    </source>
</evidence>
<dbReference type="Proteomes" id="UP000316560">
    <property type="component" value="Unassembled WGS sequence"/>
</dbReference>
<reference evidence="1 2" key="1">
    <citation type="submission" date="2019-06" db="EMBL/GenBank/DDBJ databases">
        <title>Sequencing the genomes of 1000 actinobacteria strains.</title>
        <authorList>
            <person name="Klenk H.-P."/>
        </authorList>
    </citation>
    <scope>NUCLEOTIDE SEQUENCE [LARGE SCALE GENOMIC DNA]</scope>
    <source>
        <strain evidence="1 2">DSM 21947</strain>
    </source>
</reference>
<proteinExistence type="predicted"/>
<organism evidence="1 2">
    <name type="scientific">Rhodoglobus vestalii</name>
    <dbReference type="NCBI Taxonomy" id="193384"/>
    <lineage>
        <taxon>Bacteria</taxon>
        <taxon>Bacillati</taxon>
        <taxon>Actinomycetota</taxon>
        <taxon>Actinomycetes</taxon>
        <taxon>Micrococcales</taxon>
        <taxon>Microbacteriaceae</taxon>
        <taxon>Rhodoglobus</taxon>
    </lineage>
</organism>
<name>A0A8H2K423_9MICO</name>
<dbReference type="EMBL" id="VFRA01000001">
    <property type="protein sequence ID" value="TQO18770.1"/>
    <property type="molecule type" value="Genomic_DNA"/>
</dbReference>
<comment type="caution">
    <text evidence="1">The sequence shown here is derived from an EMBL/GenBank/DDBJ whole genome shotgun (WGS) entry which is preliminary data.</text>
</comment>
<accession>A0A8H2K423</accession>
<protein>
    <submittedName>
        <fullName evidence="1">Uncharacterized protein</fullName>
    </submittedName>
</protein>
<keyword evidence="2" id="KW-1185">Reference proteome</keyword>
<sequence length="62" mass="6357">MPGIIAALAAAGTPLSILTKGTLLRRDLALLAEASGHVPVDVGMSIAIYDDFALPYGHARSP</sequence>